<evidence type="ECO:0000313" key="3">
    <source>
        <dbReference type="Proteomes" id="UP000235803"/>
    </source>
</evidence>
<accession>A0A2N7U0E8</accession>
<comment type="caution">
    <text evidence="2">The sequence shown here is derived from an EMBL/GenBank/DDBJ whole genome shotgun (WGS) entry which is preliminary data.</text>
</comment>
<feature type="signal peptide" evidence="1">
    <location>
        <begin position="1"/>
        <end position="23"/>
    </location>
</feature>
<reference evidence="2 3" key="1">
    <citation type="submission" date="2018-01" db="EMBL/GenBank/DDBJ databases">
        <title>Halomonas endophytica sp. nov., isolated from storage liquid in the stems of Populus euphratica.</title>
        <authorList>
            <person name="Chen C."/>
        </authorList>
    </citation>
    <scope>NUCLEOTIDE SEQUENCE [LARGE SCALE GENOMIC DNA]</scope>
    <source>
        <strain evidence="2 3">MC28</strain>
    </source>
</reference>
<dbReference type="PANTHER" id="PTHR34387:SF1">
    <property type="entry name" value="PERIPLASMIC IMMUNOGENIC PROTEIN"/>
    <property type="match status" value="1"/>
</dbReference>
<dbReference type="EMBL" id="PNRF01000032">
    <property type="protein sequence ID" value="PMR73908.1"/>
    <property type="molecule type" value="Genomic_DNA"/>
</dbReference>
<gene>
    <name evidence="2" type="ORF">C1H69_16435</name>
</gene>
<keyword evidence="1" id="KW-0732">Signal</keyword>
<proteinExistence type="predicted"/>
<sequence>MPRQTRFRYLLLGALLSTTPLMAATTLADDNRSRLDVQAEAQLDVVPDRATLSARLWERTPAIPRHDETESDPTALREARDRLEERAAVLIRTLEEAGLERDAISAGSLNVQPEYVPGTRTADGERETLARTRLERPFRVEVEDLERLPLLLDALTEAGVNALDGVTYDLTDREAATDEALIKALEKARHKAELMASTLDVSLGPVISISETRSPIYAPRMMAMSADSRESAGAAEYRPGTITIEAGVSVSWTIEP</sequence>
<dbReference type="InterPro" id="IPR007497">
    <property type="entry name" value="SIMPL/DUF541"/>
</dbReference>
<dbReference type="RefSeq" id="WP_102654456.1">
    <property type="nucleotide sequence ID" value="NZ_PNRF01000032.1"/>
</dbReference>
<evidence type="ECO:0000256" key="1">
    <source>
        <dbReference type="SAM" id="SignalP"/>
    </source>
</evidence>
<dbReference type="InterPro" id="IPR052022">
    <property type="entry name" value="26kDa_periplasmic_antigen"/>
</dbReference>
<organism evidence="2 3">
    <name type="scientific">Billgrantia endophytica</name>
    <dbReference type="NCBI Taxonomy" id="2033802"/>
    <lineage>
        <taxon>Bacteria</taxon>
        <taxon>Pseudomonadati</taxon>
        <taxon>Pseudomonadota</taxon>
        <taxon>Gammaproteobacteria</taxon>
        <taxon>Oceanospirillales</taxon>
        <taxon>Halomonadaceae</taxon>
        <taxon>Billgrantia</taxon>
    </lineage>
</organism>
<dbReference type="OrthoDB" id="6155254at2"/>
<dbReference type="Proteomes" id="UP000235803">
    <property type="component" value="Unassembled WGS sequence"/>
</dbReference>
<dbReference type="Gene3D" id="3.30.70.2970">
    <property type="entry name" value="Protein of unknown function (DUF541), domain 2"/>
    <property type="match status" value="1"/>
</dbReference>
<feature type="chain" id="PRO_5015002636" evidence="1">
    <location>
        <begin position="24"/>
        <end position="256"/>
    </location>
</feature>
<dbReference type="Gene3D" id="3.30.110.170">
    <property type="entry name" value="Protein of unknown function (DUF541), domain 1"/>
    <property type="match status" value="1"/>
</dbReference>
<protein>
    <submittedName>
        <fullName evidence="2">SIMPL domain-containing protein</fullName>
    </submittedName>
</protein>
<evidence type="ECO:0000313" key="2">
    <source>
        <dbReference type="EMBL" id="PMR73908.1"/>
    </source>
</evidence>
<dbReference type="GO" id="GO:0006974">
    <property type="term" value="P:DNA damage response"/>
    <property type="evidence" value="ECO:0007669"/>
    <property type="project" value="TreeGrafter"/>
</dbReference>
<dbReference type="PANTHER" id="PTHR34387">
    <property type="entry name" value="SLR1258 PROTEIN"/>
    <property type="match status" value="1"/>
</dbReference>
<dbReference type="AlphaFoldDB" id="A0A2N7U0E8"/>
<keyword evidence="3" id="KW-1185">Reference proteome</keyword>
<dbReference type="Pfam" id="PF04402">
    <property type="entry name" value="SIMPL"/>
    <property type="match status" value="1"/>
</dbReference>
<name>A0A2N7U0E8_9GAMM</name>